<dbReference type="Proteomes" id="UP000076881">
    <property type="component" value="Unassembled WGS sequence"/>
</dbReference>
<feature type="region of interest" description="Disordered" evidence="1">
    <location>
        <begin position="399"/>
        <end position="436"/>
    </location>
</feature>
<dbReference type="InterPro" id="IPR053858">
    <property type="entry name" value="Arb2_dom"/>
</dbReference>
<protein>
    <submittedName>
        <fullName evidence="3">Arb2 domain protein</fullName>
    </submittedName>
</protein>
<feature type="domain" description="Arb2" evidence="2">
    <location>
        <begin position="15"/>
        <end position="292"/>
    </location>
</feature>
<dbReference type="AlphaFoldDB" id="A0A168IFT0"/>
<keyword evidence="4" id="KW-1185">Reference proteome</keyword>
<organism evidence="3 4">
    <name type="scientific">Akanthomyces lecanii RCEF 1005</name>
    <dbReference type="NCBI Taxonomy" id="1081108"/>
    <lineage>
        <taxon>Eukaryota</taxon>
        <taxon>Fungi</taxon>
        <taxon>Dikarya</taxon>
        <taxon>Ascomycota</taxon>
        <taxon>Pezizomycotina</taxon>
        <taxon>Sordariomycetes</taxon>
        <taxon>Hypocreomycetidae</taxon>
        <taxon>Hypocreales</taxon>
        <taxon>Cordycipitaceae</taxon>
        <taxon>Akanthomyces</taxon>
        <taxon>Cordyceps confragosa</taxon>
    </lineage>
</organism>
<proteinExistence type="predicted"/>
<dbReference type="Pfam" id="PF22749">
    <property type="entry name" value="Arb2"/>
    <property type="match status" value="1"/>
</dbReference>
<evidence type="ECO:0000256" key="1">
    <source>
        <dbReference type="SAM" id="MobiDB-lite"/>
    </source>
</evidence>
<sequence length="436" mass="48068">MFCRNWCGLPREVHFPSGLKELGYFVNAEDEVRSIANPDYYFNYFLSKNSRVNHRQRVQFDAAVQSIIHERLETLGLRKTQLPPVEPVSDAKHVNIFISNNLADAERIIVIFGECAKELGLVASRITGGPGGIEKGSMAGVVKAIQRRKSTGIILANMGESYWSPEHKRAITVVDSRALSMPSLVHMGVQYHPQVNDIPGSESPLCHARTVLNTIVAKNANKNAKINIIATGDSCEVIASLLDEEKTWAEWGPSLQGALFFCPAFYLDTKQAGLKDFLAKKSRGYSTSEKPLGTPLSGPEGNSTERIPPLGFPCYSAGEQSLDELCVISALEHGLSYLDEVANIPDYENPAVAIVERATAEEAVNARDELSPDQKPMISAMDENQLQEQVKNVRRMRHFAKTGHAPDSDDEFDMKDEAAGSSLPVQPWEEASQRLT</sequence>
<evidence type="ECO:0000313" key="4">
    <source>
        <dbReference type="Proteomes" id="UP000076881"/>
    </source>
</evidence>
<dbReference type="OrthoDB" id="421951at2759"/>
<gene>
    <name evidence="3" type="ORF">LEL_02705</name>
</gene>
<comment type="caution">
    <text evidence="3">The sequence shown here is derived from an EMBL/GenBank/DDBJ whole genome shotgun (WGS) entry which is preliminary data.</text>
</comment>
<dbReference type="InterPro" id="IPR048263">
    <property type="entry name" value="Arb2"/>
</dbReference>
<dbReference type="EMBL" id="AZHF01000002">
    <property type="protein sequence ID" value="OAA79219.1"/>
    <property type="molecule type" value="Genomic_DNA"/>
</dbReference>
<dbReference type="GO" id="GO:0035197">
    <property type="term" value="F:siRNA binding"/>
    <property type="evidence" value="ECO:0007669"/>
    <property type="project" value="TreeGrafter"/>
</dbReference>
<feature type="region of interest" description="Disordered" evidence="1">
    <location>
        <begin position="285"/>
        <end position="304"/>
    </location>
</feature>
<accession>A0A168IFT0</accession>
<reference evidence="3 4" key="1">
    <citation type="journal article" date="2016" name="Genome Biol. Evol.">
        <title>Divergent and convergent evolution of fungal pathogenicity.</title>
        <authorList>
            <person name="Shang Y."/>
            <person name="Xiao G."/>
            <person name="Zheng P."/>
            <person name="Cen K."/>
            <person name="Zhan S."/>
            <person name="Wang C."/>
        </authorList>
    </citation>
    <scope>NUCLEOTIDE SEQUENCE [LARGE SCALE GENOMIC DNA]</scope>
    <source>
        <strain evidence="3 4">RCEF 1005</strain>
    </source>
</reference>
<name>A0A168IFT0_CORDF</name>
<dbReference type="GO" id="GO:0005634">
    <property type="term" value="C:nucleus"/>
    <property type="evidence" value="ECO:0007669"/>
    <property type="project" value="TreeGrafter"/>
</dbReference>
<evidence type="ECO:0000259" key="2">
    <source>
        <dbReference type="Pfam" id="PF22749"/>
    </source>
</evidence>
<dbReference type="PANTHER" id="PTHR21357:SF4">
    <property type="entry name" value="FAM172 FAMILY PROTEIN HOMOLOG CG10038"/>
    <property type="match status" value="1"/>
</dbReference>
<evidence type="ECO:0000313" key="3">
    <source>
        <dbReference type="EMBL" id="OAA79219.1"/>
    </source>
</evidence>
<dbReference type="GO" id="GO:0031048">
    <property type="term" value="P:regulatory ncRNA-mediated heterochromatin formation"/>
    <property type="evidence" value="ECO:0007669"/>
    <property type="project" value="TreeGrafter"/>
</dbReference>
<dbReference type="STRING" id="1081108.A0A168IFT0"/>
<dbReference type="PANTHER" id="PTHR21357">
    <property type="entry name" value="FAM172 FAMILY PROTEIN HOMOLOG CG10038"/>
    <property type="match status" value="1"/>
</dbReference>